<gene>
    <name evidence="2" type="primary">var-177</name>
</gene>
<dbReference type="SUPFAM" id="SSF140924">
    <property type="entry name" value="Duffy binding domain-like"/>
    <property type="match status" value="1"/>
</dbReference>
<feature type="domain" description="Duffy-antigen binding" evidence="1">
    <location>
        <begin position="1"/>
        <end position="113"/>
    </location>
</feature>
<name>C0LNC9_PLAFA</name>
<dbReference type="InterPro" id="IPR008602">
    <property type="entry name" value="Duffy-antigen-binding"/>
</dbReference>
<organism evidence="2">
    <name type="scientific">Plasmodium falciparum</name>
    <name type="common">malaria parasite P. falciparum</name>
    <dbReference type="NCBI Taxonomy" id="5833"/>
    <lineage>
        <taxon>Eukaryota</taxon>
        <taxon>Sar</taxon>
        <taxon>Alveolata</taxon>
        <taxon>Apicomplexa</taxon>
        <taxon>Aconoidasida</taxon>
        <taxon>Haemosporida</taxon>
        <taxon>Plasmodiidae</taxon>
        <taxon>Plasmodium</taxon>
        <taxon>Plasmodium (Laverania)</taxon>
    </lineage>
</organism>
<proteinExistence type="predicted"/>
<dbReference type="Gene3D" id="1.20.1310.20">
    <property type="entry name" value="Duffy-antigen binding domain"/>
    <property type="match status" value="1"/>
</dbReference>
<reference evidence="2" key="1">
    <citation type="submission" date="2009-02" db="EMBL/GenBank/DDBJ databases">
        <title>Var genes in a Chinese isolate.</title>
        <authorList>
            <person name="Chen Q."/>
            <person name="Li M."/>
            <person name="Yin J."/>
            <person name="Lu H."/>
        </authorList>
    </citation>
    <scope>NUCLEOTIDE SEQUENCE</scope>
    <source>
        <strain evidence="2">HN</strain>
    </source>
</reference>
<protein>
    <submittedName>
        <fullName evidence="2">EMP1</fullName>
    </submittedName>
</protein>
<dbReference type="InterPro" id="IPR042202">
    <property type="entry name" value="Duffy-ag-bd_sf"/>
</dbReference>
<evidence type="ECO:0000313" key="2">
    <source>
        <dbReference type="EMBL" id="ACN65062.1"/>
    </source>
</evidence>
<evidence type="ECO:0000259" key="1">
    <source>
        <dbReference type="Pfam" id="PF05424"/>
    </source>
</evidence>
<sequence length="119" mass="14107">ARSFADIGDIVRGKDIFLGHKQRKKELEERLQKMFQNIKKTNPALIPLKNEEVREYWWNANRYDVWKAITCGVIRGTYFRNACSNNTTETQSNCHCIAATVPTNFDYVPQYLRWFEEWA</sequence>
<dbReference type="GO" id="GO:0046789">
    <property type="term" value="F:host cell surface receptor binding"/>
    <property type="evidence" value="ECO:0007669"/>
    <property type="project" value="InterPro"/>
</dbReference>
<dbReference type="Pfam" id="PF05424">
    <property type="entry name" value="Duffy_binding"/>
    <property type="match status" value="1"/>
</dbReference>
<dbReference type="GO" id="GO:0016020">
    <property type="term" value="C:membrane"/>
    <property type="evidence" value="ECO:0007669"/>
    <property type="project" value="InterPro"/>
</dbReference>
<dbReference type="AlphaFoldDB" id="C0LNC9"/>
<dbReference type="EMBL" id="FJ748612">
    <property type="protein sequence ID" value="ACN65062.1"/>
    <property type="molecule type" value="Genomic_DNA"/>
</dbReference>
<feature type="non-terminal residue" evidence="2">
    <location>
        <position position="1"/>
    </location>
</feature>
<accession>C0LNC9</accession>
<feature type="non-terminal residue" evidence="2">
    <location>
        <position position="119"/>
    </location>
</feature>